<keyword evidence="6" id="KW-1185">Reference proteome</keyword>
<organism evidence="6 7">
    <name type="scientific">Bactrocera dorsalis</name>
    <name type="common">Oriental fruit fly</name>
    <name type="synonym">Dacus dorsalis</name>
    <dbReference type="NCBI Taxonomy" id="27457"/>
    <lineage>
        <taxon>Eukaryota</taxon>
        <taxon>Metazoa</taxon>
        <taxon>Ecdysozoa</taxon>
        <taxon>Arthropoda</taxon>
        <taxon>Hexapoda</taxon>
        <taxon>Insecta</taxon>
        <taxon>Pterygota</taxon>
        <taxon>Neoptera</taxon>
        <taxon>Endopterygota</taxon>
        <taxon>Diptera</taxon>
        <taxon>Brachycera</taxon>
        <taxon>Muscomorpha</taxon>
        <taxon>Tephritoidea</taxon>
        <taxon>Tephritidae</taxon>
        <taxon>Bactrocera</taxon>
        <taxon>Bactrocera</taxon>
    </lineage>
</organism>
<keyword evidence="2" id="KW-1015">Disulfide bond</keyword>
<dbReference type="GO" id="GO:0021556">
    <property type="term" value="P:central nervous system formation"/>
    <property type="evidence" value="ECO:0007669"/>
    <property type="project" value="TreeGrafter"/>
</dbReference>
<dbReference type="AlphaFoldDB" id="A0A6I9VUP7"/>
<evidence type="ECO:0000256" key="1">
    <source>
        <dbReference type="ARBA" id="ARBA00022729"/>
    </source>
</evidence>
<evidence type="ECO:0000256" key="4">
    <source>
        <dbReference type="SAM" id="SignalP"/>
    </source>
</evidence>
<dbReference type="InterPro" id="IPR052444">
    <property type="entry name" value="Spz/Toll_ligand-like"/>
</dbReference>
<feature type="signal peptide" evidence="4">
    <location>
        <begin position="1"/>
        <end position="24"/>
    </location>
</feature>
<dbReference type="Proteomes" id="UP001652620">
    <property type="component" value="Chromosome 4"/>
</dbReference>
<keyword evidence="3" id="KW-0325">Glycoprotein</keyword>
<dbReference type="InterPro" id="IPR032104">
    <property type="entry name" value="Spaetzle"/>
</dbReference>
<dbReference type="GO" id="GO:0005615">
    <property type="term" value="C:extracellular space"/>
    <property type="evidence" value="ECO:0007669"/>
    <property type="project" value="UniProtKB-ARBA"/>
</dbReference>
<proteinExistence type="predicted"/>
<dbReference type="GeneID" id="105234278"/>
<dbReference type="GO" id="GO:0005121">
    <property type="term" value="F:Toll binding"/>
    <property type="evidence" value="ECO:0007669"/>
    <property type="project" value="TreeGrafter"/>
</dbReference>
<dbReference type="RefSeq" id="XP_011214878.2">
    <property type="nucleotide sequence ID" value="XM_011216576.3"/>
</dbReference>
<feature type="domain" description="Spaetzle" evidence="5">
    <location>
        <begin position="122"/>
        <end position="213"/>
    </location>
</feature>
<dbReference type="SUPFAM" id="SSF57501">
    <property type="entry name" value="Cystine-knot cytokines"/>
    <property type="match status" value="1"/>
</dbReference>
<dbReference type="KEGG" id="bdr:105234278"/>
<gene>
    <name evidence="7" type="primary">LOC105234278</name>
</gene>
<evidence type="ECO:0000313" key="6">
    <source>
        <dbReference type="Proteomes" id="UP001652620"/>
    </source>
</evidence>
<name>A0A6I9VUP7_BACDO</name>
<dbReference type="GO" id="GO:0045087">
    <property type="term" value="P:innate immune response"/>
    <property type="evidence" value="ECO:0007669"/>
    <property type="project" value="TreeGrafter"/>
</dbReference>
<evidence type="ECO:0000259" key="5">
    <source>
        <dbReference type="Pfam" id="PF16077"/>
    </source>
</evidence>
<reference evidence="7" key="1">
    <citation type="submission" date="2025-08" db="UniProtKB">
        <authorList>
            <consortium name="RefSeq"/>
        </authorList>
    </citation>
    <scope>IDENTIFICATION</scope>
    <source>
        <tissue evidence="7">Adult</tissue>
    </source>
</reference>
<evidence type="ECO:0000313" key="7">
    <source>
        <dbReference type="RefSeq" id="XP_011214878.2"/>
    </source>
</evidence>
<dbReference type="Pfam" id="PF16077">
    <property type="entry name" value="Spaetzle"/>
    <property type="match status" value="1"/>
</dbReference>
<feature type="chain" id="PRO_5045782748" evidence="4">
    <location>
        <begin position="25"/>
        <end position="220"/>
    </location>
</feature>
<keyword evidence="1 4" id="KW-0732">Signal</keyword>
<dbReference type="OrthoDB" id="6359065at2759"/>
<accession>A0A6I9VUP7</accession>
<dbReference type="InParanoid" id="A0A6I9VUP7"/>
<dbReference type="PANTHER" id="PTHR23199">
    <property type="entry name" value="NEUROTROPHIN 1-RELATED"/>
    <property type="match status" value="1"/>
</dbReference>
<evidence type="ECO:0000256" key="3">
    <source>
        <dbReference type="ARBA" id="ARBA00023180"/>
    </source>
</evidence>
<evidence type="ECO:0000256" key="2">
    <source>
        <dbReference type="ARBA" id="ARBA00023157"/>
    </source>
</evidence>
<protein>
    <submittedName>
        <fullName evidence="7">Protein spaetzle-like</fullName>
    </submittedName>
</protein>
<sequence>MMNPRLRLEITLLGVLLIIKYTGCRPVMDIETEIVLDDLFEMGTGFYVFNTTKDESNDDAINCPERQKGQTFCTEVTNYLEATQLNKFSREEFEKFKPYFKDDFVQPVNVTNRMNDDIDDSYYCESKTRLVYPKVAETVESKWLMVVQHEQYKQGVLVEQCENEDAPCKFDELLPLGVKSRCKQHFVYRSLVVLVDGVMHERMVRLPNACKCALRDLRKS</sequence>
<dbReference type="InterPro" id="IPR029034">
    <property type="entry name" value="Cystine-knot_cytokine"/>
</dbReference>
<dbReference type="Gene3D" id="2.10.90.10">
    <property type="entry name" value="Cystine-knot cytokines"/>
    <property type="match status" value="1"/>
</dbReference>
<dbReference type="GO" id="GO:0008083">
    <property type="term" value="F:growth factor activity"/>
    <property type="evidence" value="ECO:0007669"/>
    <property type="project" value="TreeGrafter"/>
</dbReference>
<dbReference type="PANTHER" id="PTHR23199:SF12">
    <property type="entry name" value="NEUROTROPHIN 1-RELATED"/>
    <property type="match status" value="1"/>
</dbReference>